<dbReference type="PANTHER" id="PTHR30055">
    <property type="entry name" value="HTH-TYPE TRANSCRIPTIONAL REGULATOR RUTR"/>
    <property type="match status" value="1"/>
</dbReference>
<keyword evidence="2 4" id="KW-0238">DNA-binding</keyword>
<protein>
    <submittedName>
        <fullName evidence="7">TetR/AcrR family transcriptional regulator</fullName>
    </submittedName>
</protein>
<dbReference type="Pfam" id="PF00440">
    <property type="entry name" value="TetR_N"/>
    <property type="match status" value="1"/>
</dbReference>
<name>A0ABS3WXZ6_9ACTN</name>
<evidence type="ECO:0000259" key="6">
    <source>
        <dbReference type="PROSITE" id="PS50977"/>
    </source>
</evidence>
<evidence type="ECO:0000313" key="8">
    <source>
        <dbReference type="Proteomes" id="UP001518976"/>
    </source>
</evidence>
<dbReference type="Proteomes" id="UP001518976">
    <property type="component" value="Unassembled WGS sequence"/>
</dbReference>
<feature type="domain" description="HTH tetR-type" evidence="6">
    <location>
        <begin position="48"/>
        <end position="108"/>
    </location>
</feature>
<feature type="compositionally biased region" description="Acidic residues" evidence="5">
    <location>
        <begin position="8"/>
        <end position="20"/>
    </location>
</feature>
<evidence type="ECO:0000256" key="5">
    <source>
        <dbReference type="SAM" id="MobiDB-lite"/>
    </source>
</evidence>
<dbReference type="SUPFAM" id="SSF46689">
    <property type="entry name" value="Homeodomain-like"/>
    <property type="match status" value="1"/>
</dbReference>
<keyword evidence="8" id="KW-1185">Reference proteome</keyword>
<dbReference type="PROSITE" id="PS50977">
    <property type="entry name" value="HTH_TETR_2"/>
    <property type="match status" value="1"/>
</dbReference>
<dbReference type="EMBL" id="JAFFZN010000020">
    <property type="protein sequence ID" value="MBO8187992.1"/>
    <property type="molecule type" value="Genomic_DNA"/>
</dbReference>
<dbReference type="InterPro" id="IPR050109">
    <property type="entry name" value="HTH-type_TetR-like_transc_reg"/>
</dbReference>
<reference evidence="7 8" key="1">
    <citation type="submission" date="2021-02" db="EMBL/GenBank/DDBJ databases">
        <title>Streptomyces spirodelae sp. nov., isolated from duckweed.</title>
        <authorList>
            <person name="Saimee Y."/>
            <person name="Duangmal K."/>
        </authorList>
    </citation>
    <scope>NUCLEOTIDE SEQUENCE [LARGE SCALE GENOMIC DNA]</scope>
    <source>
        <strain evidence="7 8">DW4-2</strain>
    </source>
</reference>
<dbReference type="InterPro" id="IPR036271">
    <property type="entry name" value="Tet_transcr_reg_TetR-rel_C_sf"/>
</dbReference>
<keyword evidence="1" id="KW-0805">Transcription regulation</keyword>
<dbReference type="InterPro" id="IPR009057">
    <property type="entry name" value="Homeodomain-like_sf"/>
</dbReference>
<accession>A0ABS3WXZ6</accession>
<dbReference type="InterPro" id="IPR001647">
    <property type="entry name" value="HTH_TetR"/>
</dbReference>
<dbReference type="PANTHER" id="PTHR30055:SF148">
    <property type="entry name" value="TETR-FAMILY TRANSCRIPTIONAL REGULATOR"/>
    <property type="match status" value="1"/>
</dbReference>
<evidence type="ECO:0000256" key="4">
    <source>
        <dbReference type="PROSITE-ProRule" id="PRU00335"/>
    </source>
</evidence>
<dbReference type="Gene3D" id="1.10.10.60">
    <property type="entry name" value="Homeodomain-like"/>
    <property type="match status" value="1"/>
</dbReference>
<dbReference type="SUPFAM" id="SSF48498">
    <property type="entry name" value="Tetracyclin repressor-like, C-terminal domain"/>
    <property type="match status" value="1"/>
</dbReference>
<evidence type="ECO:0000256" key="2">
    <source>
        <dbReference type="ARBA" id="ARBA00023125"/>
    </source>
</evidence>
<evidence type="ECO:0000256" key="3">
    <source>
        <dbReference type="ARBA" id="ARBA00023163"/>
    </source>
</evidence>
<dbReference type="Pfam" id="PF16859">
    <property type="entry name" value="TetR_C_11"/>
    <property type="match status" value="1"/>
</dbReference>
<keyword evidence="3" id="KW-0804">Transcription</keyword>
<comment type="caution">
    <text evidence="7">The sequence shown here is derived from an EMBL/GenBank/DDBJ whole genome shotgun (WGS) entry which is preliminary data.</text>
</comment>
<feature type="compositionally biased region" description="Basic residues" evidence="5">
    <location>
        <begin position="33"/>
        <end position="44"/>
    </location>
</feature>
<feature type="DNA-binding region" description="H-T-H motif" evidence="4">
    <location>
        <begin position="71"/>
        <end position="90"/>
    </location>
</feature>
<sequence length="236" mass="25406">MKTGHSEESEDGQDSEDSQEEAAGPPPTGSRRPGSRRPGSRRPGGRTARVREQVLEAVGPLLVEHGYDGLTVDAVAARSGVHRATVYRRWRDVGGLLADVLDAAGDDDWRPADTGSLEGDLLALNEEVQQALTEEPSLALALIAASFRSEEAARALRRFWEERYARCEVVVDRAVRRGELSPPVDARKLVVSSTAPVYHHRVLLHAEPDPELPAEAARAAALAARAGAFTGARAEP</sequence>
<dbReference type="Gene3D" id="1.10.357.10">
    <property type="entry name" value="Tetracycline Repressor, domain 2"/>
    <property type="match status" value="1"/>
</dbReference>
<feature type="region of interest" description="Disordered" evidence="5">
    <location>
        <begin position="1"/>
        <end position="48"/>
    </location>
</feature>
<organism evidence="7 8">
    <name type="scientific">Streptomyces spirodelae</name>
    <dbReference type="NCBI Taxonomy" id="2812904"/>
    <lineage>
        <taxon>Bacteria</taxon>
        <taxon>Bacillati</taxon>
        <taxon>Actinomycetota</taxon>
        <taxon>Actinomycetes</taxon>
        <taxon>Kitasatosporales</taxon>
        <taxon>Streptomycetaceae</taxon>
        <taxon>Streptomyces</taxon>
    </lineage>
</organism>
<dbReference type="InterPro" id="IPR011075">
    <property type="entry name" value="TetR_C"/>
</dbReference>
<evidence type="ECO:0000256" key="1">
    <source>
        <dbReference type="ARBA" id="ARBA00023015"/>
    </source>
</evidence>
<proteinExistence type="predicted"/>
<gene>
    <name evidence="7" type="ORF">JW592_21360</name>
</gene>
<evidence type="ECO:0000313" key="7">
    <source>
        <dbReference type="EMBL" id="MBO8187992.1"/>
    </source>
</evidence>